<dbReference type="Proteomes" id="UP000265816">
    <property type="component" value="Unassembled WGS sequence"/>
</dbReference>
<proteinExistence type="predicted"/>
<dbReference type="EMBL" id="QWVT01000044">
    <property type="protein sequence ID" value="RID82014.1"/>
    <property type="molecule type" value="Genomic_DNA"/>
</dbReference>
<keyword evidence="3" id="KW-1185">Reference proteome</keyword>
<keyword evidence="1" id="KW-1133">Transmembrane helix</keyword>
<name>A0A398AY83_9BACI</name>
<accession>A0A398AY83</accession>
<evidence type="ECO:0000313" key="3">
    <source>
        <dbReference type="Proteomes" id="UP000265816"/>
    </source>
</evidence>
<gene>
    <name evidence="2" type="ORF">D1970_20045</name>
</gene>
<evidence type="ECO:0000256" key="1">
    <source>
        <dbReference type="SAM" id="Phobius"/>
    </source>
</evidence>
<feature type="transmembrane region" description="Helical" evidence="1">
    <location>
        <begin position="23"/>
        <end position="41"/>
    </location>
</feature>
<protein>
    <submittedName>
        <fullName evidence="2">Uncharacterized protein</fullName>
    </submittedName>
</protein>
<comment type="caution">
    <text evidence="2">The sequence shown here is derived from an EMBL/GenBank/DDBJ whole genome shotgun (WGS) entry which is preliminary data.</text>
</comment>
<dbReference type="AlphaFoldDB" id="A0A398AY83"/>
<keyword evidence="1" id="KW-0472">Membrane</keyword>
<organism evidence="2 3">
    <name type="scientific">Mesobacillus zeae</name>
    <dbReference type="NCBI Taxonomy" id="1917180"/>
    <lineage>
        <taxon>Bacteria</taxon>
        <taxon>Bacillati</taxon>
        <taxon>Bacillota</taxon>
        <taxon>Bacilli</taxon>
        <taxon>Bacillales</taxon>
        <taxon>Bacillaceae</taxon>
        <taxon>Mesobacillus</taxon>
    </lineage>
</organism>
<reference evidence="2 3" key="1">
    <citation type="submission" date="2018-08" db="EMBL/GenBank/DDBJ databases">
        <title>Bacillus jemisoniae sp. nov., Bacillus chryseoplanitiae sp. nov., Bacillus resnikiae sp. nov., and Bacillus frankliniae sp. nov., isolated from Viking spacecraft and associated surfaces.</title>
        <authorList>
            <person name="Seuylemezian A."/>
            <person name="Vaishampayan P."/>
        </authorList>
    </citation>
    <scope>NUCLEOTIDE SEQUENCE [LARGE SCALE GENOMIC DNA]</scope>
    <source>
        <strain evidence="2 3">JJ-247</strain>
    </source>
</reference>
<keyword evidence="1" id="KW-0812">Transmembrane</keyword>
<sequence length="72" mass="8808">MVPTYIFSTSADIEEIGKGMQRFLFFCKNINIIFFYRAILLKRRGLSMTNKYTRRWAWWHRSRSKRNQGKEI</sequence>
<evidence type="ECO:0000313" key="2">
    <source>
        <dbReference type="EMBL" id="RID82014.1"/>
    </source>
</evidence>